<evidence type="ECO:0000256" key="7">
    <source>
        <dbReference type="ARBA" id="ARBA00022989"/>
    </source>
</evidence>
<dbReference type="InterPro" id="IPR025966">
    <property type="entry name" value="OppC_N"/>
</dbReference>
<keyword evidence="12" id="KW-1185">Reference proteome</keyword>
<dbReference type="GO" id="GO:0005886">
    <property type="term" value="C:plasma membrane"/>
    <property type="evidence" value="ECO:0007669"/>
    <property type="project" value="UniProtKB-SubCell"/>
</dbReference>
<dbReference type="InterPro" id="IPR050366">
    <property type="entry name" value="BP-dependent_transpt_permease"/>
</dbReference>
<dbReference type="SUPFAM" id="SSF161098">
    <property type="entry name" value="MetI-like"/>
    <property type="match status" value="1"/>
</dbReference>
<evidence type="ECO:0000256" key="9">
    <source>
        <dbReference type="RuleBase" id="RU363032"/>
    </source>
</evidence>
<evidence type="ECO:0000313" key="11">
    <source>
        <dbReference type="EMBL" id="SKA29996.1"/>
    </source>
</evidence>
<gene>
    <name evidence="11" type="ORF">SAMN05428963_11297</name>
</gene>
<dbReference type="Gene3D" id="1.10.3720.10">
    <property type="entry name" value="MetI-like"/>
    <property type="match status" value="1"/>
</dbReference>
<dbReference type="GO" id="GO:0055085">
    <property type="term" value="P:transmembrane transport"/>
    <property type="evidence" value="ECO:0007669"/>
    <property type="project" value="InterPro"/>
</dbReference>
<dbReference type="EMBL" id="FUXL01000012">
    <property type="protein sequence ID" value="SKA29996.1"/>
    <property type="molecule type" value="Genomic_DNA"/>
</dbReference>
<evidence type="ECO:0000256" key="5">
    <source>
        <dbReference type="ARBA" id="ARBA00022856"/>
    </source>
</evidence>
<keyword evidence="6" id="KW-0653">Protein transport</keyword>
<protein>
    <submittedName>
        <fullName evidence="11">Glutathione transport system permease protein</fullName>
    </submittedName>
</protein>
<feature type="transmembrane region" description="Helical" evidence="9">
    <location>
        <begin position="212"/>
        <end position="236"/>
    </location>
</feature>
<dbReference type="PROSITE" id="PS50928">
    <property type="entry name" value="ABC_TM1"/>
    <property type="match status" value="1"/>
</dbReference>
<comment type="similarity">
    <text evidence="9">Belongs to the binding-protein-dependent transport system permease family.</text>
</comment>
<dbReference type="RefSeq" id="WP_078709480.1">
    <property type="nucleotide sequence ID" value="NZ_FUXL01000012.1"/>
</dbReference>
<dbReference type="Proteomes" id="UP000190135">
    <property type="component" value="Unassembled WGS sequence"/>
</dbReference>
<name>A0A1T4SPA7_9HYPH</name>
<feature type="transmembrane region" description="Helical" evidence="9">
    <location>
        <begin position="126"/>
        <end position="147"/>
    </location>
</feature>
<dbReference type="PANTHER" id="PTHR43386">
    <property type="entry name" value="OLIGOPEPTIDE TRANSPORT SYSTEM PERMEASE PROTEIN APPC"/>
    <property type="match status" value="1"/>
</dbReference>
<feature type="transmembrane region" description="Helical" evidence="9">
    <location>
        <begin position="98"/>
        <end position="119"/>
    </location>
</feature>
<dbReference type="OrthoDB" id="9766870at2"/>
<evidence type="ECO:0000256" key="1">
    <source>
        <dbReference type="ARBA" id="ARBA00004651"/>
    </source>
</evidence>
<organism evidence="11 12">
    <name type="scientific">Consotaella salsifontis</name>
    <dbReference type="NCBI Taxonomy" id="1365950"/>
    <lineage>
        <taxon>Bacteria</taxon>
        <taxon>Pseudomonadati</taxon>
        <taxon>Pseudomonadota</taxon>
        <taxon>Alphaproteobacteria</taxon>
        <taxon>Hyphomicrobiales</taxon>
        <taxon>Aurantimonadaceae</taxon>
        <taxon>Consotaella</taxon>
    </lineage>
</organism>
<dbReference type="InterPro" id="IPR000515">
    <property type="entry name" value="MetI-like"/>
</dbReference>
<keyword evidence="5" id="KW-0571">Peptide transport</keyword>
<evidence type="ECO:0000313" key="12">
    <source>
        <dbReference type="Proteomes" id="UP000190135"/>
    </source>
</evidence>
<feature type="transmembrane region" description="Helical" evidence="9">
    <location>
        <begin position="257"/>
        <end position="279"/>
    </location>
</feature>
<keyword evidence="2 9" id="KW-0813">Transport</keyword>
<dbReference type="GO" id="GO:0015833">
    <property type="term" value="P:peptide transport"/>
    <property type="evidence" value="ECO:0007669"/>
    <property type="project" value="UniProtKB-KW"/>
</dbReference>
<evidence type="ECO:0000259" key="10">
    <source>
        <dbReference type="PROSITE" id="PS50928"/>
    </source>
</evidence>
<keyword evidence="8 9" id="KW-0472">Membrane</keyword>
<dbReference type="CDD" id="cd06261">
    <property type="entry name" value="TM_PBP2"/>
    <property type="match status" value="1"/>
</dbReference>
<reference evidence="11 12" key="1">
    <citation type="submission" date="2017-02" db="EMBL/GenBank/DDBJ databases">
        <authorList>
            <person name="Peterson S.W."/>
        </authorList>
    </citation>
    <scope>NUCLEOTIDE SEQUENCE [LARGE SCALE GENOMIC DNA]</scope>
    <source>
        <strain evidence="11 12">USBA 369</strain>
    </source>
</reference>
<dbReference type="GO" id="GO:0015031">
    <property type="term" value="P:protein transport"/>
    <property type="evidence" value="ECO:0007669"/>
    <property type="project" value="UniProtKB-KW"/>
</dbReference>
<keyword evidence="3" id="KW-1003">Cell membrane</keyword>
<dbReference type="Pfam" id="PF00528">
    <property type="entry name" value="BPD_transp_1"/>
    <property type="match status" value="1"/>
</dbReference>
<keyword evidence="7 9" id="KW-1133">Transmembrane helix</keyword>
<accession>A0A1T4SPA7</accession>
<dbReference type="STRING" id="1365950.SAMN05428963_11297"/>
<evidence type="ECO:0000256" key="2">
    <source>
        <dbReference type="ARBA" id="ARBA00022448"/>
    </source>
</evidence>
<feature type="domain" description="ABC transmembrane type-1" evidence="10">
    <location>
        <begin position="91"/>
        <end position="280"/>
    </location>
</feature>
<keyword evidence="4 9" id="KW-0812">Transmembrane</keyword>
<dbReference type="PANTHER" id="PTHR43386:SF1">
    <property type="entry name" value="D,D-DIPEPTIDE TRANSPORT SYSTEM PERMEASE PROTEIN DDPC-RELATED"/>
    <property type="match status" value="1"/>
</dbReference>
<evidence type="ECO:0000256" key="8">
    <source>
        <dbReference type="ARBA" id="ARBA00023136"/>
    </source>
</evidence>
<dbReference type="AlphaFoldDB" id="A0A1T4SPA7"/>
<sequence>MTAAEETLSEMDAPRSRTSIVMRWLLRRANLVLGAVLVGLIVIVAIFAPMIATAQPDAQDLMNTLSAPSAIHWFGTDNFGRDIFSRVVYGARISLLEVVISVGISCLVGVPLGLIAGTLGKRADQIIMWIMDILFAFPGIILAILLVSVLGASLFNMMLAIAIFSIPVYARLSRNVSLGLKEMEYVEAATALGASIWRVMFDHILRNSLGPIIVQSTLTAGTVVLAAASLSFLGLGAQPPTPEWGAMMSDGRNFLGVNVYLSLFPGLAVTVMVLGFNILGDGLRDLLDPRS</sequence>
<dbReference type="InterPro" id="IPR035906">
    <property type="entry name" value="MetI-like_sf"/>
</dbReference>
<proteinExistence type="inferred from homology"/>
<evidence type="ECO:0000256" key="3">
    <source>
        <dbReference type="ARBA" id="ARBA00022475"/>
    </source>
</evidence>
<evidence type="ECO:0000256" key="6">
    <source>
        <dbReference type="ARBA" id="ARBA00022927"/>
    </source>
</evidence>
<evidence type="ECO:0000256" key="4">
    <source>
        <dbReference type="ARBA" id="ARBA00022692"/>
    </source>
</evidence>
<dbReference type="Pfam" id="PF12911">
    <property type="entry name" value="OppC_N"/>
    <property type="match status" value="1"/>
</dbReference>
<comment type="subcellular location">
    <subcellularLocation>
        <location evidence="1 9">Cell membrane</location>
        <topology evidence="1 9">Multi-pass membrane protein</topology>
    </subcellularLocation>
</comment>
<feature type="transmembrane region" description="Helical" evidence="9">
    <location>
        <begin position="31"/>
        <end position="52"/>
    </location>
</feature>